<name>T5K628_MICMQ</name>
<gene>
    <name evidence="1" type="ORF">L687_18585</name>
</gene>
<reference evidence="1 2" key="1">
    <citation type="journal article" date="2013" name="Genome Announc.">
        <title>Whole-genome sequences of five oyster-associated bacteria show potential for crude oil hydrocarbon degradation.</title>
        <authorList>
            <person name="Chauhan A."/>
            <person name="Green S."/>
            <person name="Pathak A."/>
            <person name="Thomas J."/>
            <person name="Venkatramanan R."/>
        </authorList>
    </citation>
    <scope>NUCLEOTIDE SEQUENCE [LARGE SCALE GENOMIC DNA]</scope>
    <source>
        <strain evidence="1 2">MF109</strain>
    </source>
</reference>
<evidence type="ECO:0000313" key="2">
    <source>
        <dbReference type="Proteomes" id="UP000016033"/>
    </source>
</evidence>
<proteinExistence type="predicted"/>
<dbReference type="RefSeq" id="WP_021200046.1">
    <property type="nucleotide sequence ID" value="NZ_ATAO01000193.1"/>
</dbReference>
<protein>
    <submittedName>
        <fullName evidence="1">Uncharacterized protein</fullName>
    </submittedName>
</protein>
<sequence length="120" mass="13084">MPTTIRRHGAAGSIAPDLVLAGHVTENEARSIVHEIPGSQDVVVTLRPAGPATGMMRMLFMDQAAAEAARLFHLTAHAFTVETDMPFLPAAYVPRGNIRKAQQDAVARWVLEVPYQEVRV</sequence>
<dbReference type="EMBL" id="ATAO01000193">
    <property type="protein sequence ID" value="EQM75919.1"/>
    <property type="molecule type" value="Genomic_DNA"/>
</dbReference>
<evidence type="ECO:0000313" key="1">
    <source>
        <dbReference type="EMBL" id="EQM75919.1"/>
    </source>
</evidence>
<comment type="caution">
    <text evidence="1">The sequence shown here is derived from an EMBL/GenBank/DDBJ whole genome shotgun (WGS) entry which is preliminary data.</text>
</comment>
<dbReference type="Proteomes" id="UP000016033">
    <property type="component" value="Unassembled WGS sequence"/>
</dbReference>
<dbReference type="AlphaFoldDB" id="T5K628"/>
<dbReference type="PATRIC" id="fig|1333857.3.peg.2086"/>
<organism evidence="1 2">
    <name type="scientific">Microbacterium maritypicum MF109</name>
    <dbReference type="NCBI Taxonomy" id="1333857"/>
    <lineage>
        <taxon>Bacteria</taxon>
        <taxon>Bacillati</taxon>
        <taxon>Actinomycetota</taxon>
        <taxon>Actinomycetes</taxon>
        <taxon>Micrococcales</taxon>
        <taxon>Microbacteriaceae</taxon>
        <taxon>Microbacterium</taxon>
    </lineage>
</organism>
<accession>T5K628</accession>